<reference evidence="2" key="1">
    <citation type="journal article" date="2023" name="Insect Mol. Biol.">
        <title>Genome sequencing provides insights into the evolution of gene families encoding plant cell wall-degrading enzymes in longhorned beetles.</title>
        <authorList>
            <person name="Shin N.R."/>
            <person name="Okamura Y."/>
            <person name="Kirsch R."/>
            <person name="Pauchet Y."/>
        </authorList>
    </citation>
    <scope>NUCLEOTIDE SEQUENCE</scope>
    <source>
        <strain evidence="2">AMC_N1</strain>
    </source>
</reference>
<proteinExistence type="predicted"/>
<dbReference type="Proteomes" id="UP001162162">
    <property type="component" value="Unassembled WGS sequence"/>
</dbReference>
<dbReference type="EMBL" id="JAPWTK010000137">
    <property type="protein sequence ID" value="KAJ8948409.1"/>
    <property type="molecule type" value="Genomic_DNA"/>
</dbReference>
<comment type="caution">
    <text evidence="2">The sequence shown here is derived from an EMBL/GenBank/DDBJ whole genome shotgun (WGS) entry which is preliminary data.</text>
</comment>
<sequence>MSDSEFSLTPPELNVHSPSSSSSKGSPPVLCISQWKMYQPGCGSSATLLVESGGDLMTLKKHGGWRLSTVAEGYFDESVAHKTEIANKVLESVAVLTRFRPVFVLQFSKMVYLTGMHKITILQMIGYGDRRRTQAEVVRLFQEKYPELPPISQGTVELRSLIK</sequence>
<name>A0AAV8YB69_9CUCU</name>
<organism evidence="2 3">
    <name type="scientific">Aromia moschata</name>
    <dbReference type="NCBI Taxonomy" id="1265417"/>
    <lineage>
        <taxon>Eukaryota</taxon>
        <taxon>Metazoa</taxon>
        <taxon>Ecdysozoa</taxon>
        <taxon>Arthropoda</taxon>
        <taxon>Hexapoda</taxon>
        <taxon>Insecta</taxon>
        <taxon>Pterygota</taxon>
        <taxon>Neoptera</taxon>
        <taxon>Endopterygota</taxon>
        <taxon>Coleoptera</taxon>
        <taxon>Polyphaga</taxon>
        <taxon>Cucujiformia</taxon>
        <taxon>Chrysomeloidea</taxon>
        <taxon>Cerambycidae</taxon>
        <taxon>Cerambycinae</taxon>
        <taxon>Callichromatini</taxon>
        <taxon>Aromia</taxon>
    </lineage>
</organism>
<keyword evidence="3" id="KW-1185">Reference proteome</keyword>
<accession>A0AAV8YB69</accession>
<evidence type="ECO:0000256" key="1">
    <source>
        <dbReference type="SAM" id="MobiDB-lite"/>
    </source>
</evidence>
<gene>
    <name evidence="2" type="ORF">NQ318_009920</name>
</gene>
<evidence type="ECO:0000313" key="3">
    <source>
        <dbReference type="Proteomes" id="UP001162162"/>
    </source>
</evidence>
<dbReference type="AlphaFoldDB" id="A0AAV8YB69"/>
<feature type="region of interest" description="Disordered" evidence="1">
    <location>
        <begin position="1"/>
        <end position="26"/>
    </location>
</feature>
<evidence type="ECO:0000313" key="2">
    <source>
        <dbReference type="EMBL" id="KAJ8948409.1"/>
    </source>
</evidence>
<protein>
    <submittedName>
        <fullName evidence="2">Uncharacterized protein</fullName>
    </submittedName>
</protein>
<feature type="compositionally biased region" description="Low complexity" evidence="1">
    <location>
        <begin position="17"/>
        <end position="26"/>
    </location>
</feature>